<accession>A0AB39M9L6</accession>
<name>A0AB39M9L6_9ACTN</name>
<evidence type="ECO:0000256" key="1">
    <source>
        <dbReference type="SAM" id="MobiDB-lite"/>
    </source>
</evidence>
<dbReference type="Gene3D" id="2.180.10.10">
    <property type="entry name" value="RHS repeat-associated core"/>
    <property type="match status" value="2"/>
</dbReference>
<feature type="region of interest" description="Disordered" evidence="1">
    <location>
        <begin position="390"/>
        <end position="413"/>
    </location>
</feature>
<dbReference type="InterPro" id="IPR031325">
    <property type="entry name" value="RHS_repeat"/>
</dbReference>
<feature type="region of interest" description="Disordered" evidence="1">
    <location>
        <begin position="1605"/>
        <end position="1627"/>
    </location>
</feature>
<evidence type="ECO:0000313" key="2">
    <source>
        <dbReference type="EMBL" id="XDQ02572.1"/>
    </source>
</evidence>
<dbReference type="InterPro" id="IPR050708">
    <property type="entry name" value="T6SS_VgrG/RHS"/>
</dbReference>
<proteinExistence type="predicted"/>
<dbReference type="PANTHER" id="PTHR32305:SF15">
    <property type="entry name" value="PROTEIN RHSA-RELATED"/>
    <property type="match status" value="1"/>
</dbReference>
<gene>
    <name evidence="2" type="ORF">AB5J58_21220</name>
</gene>
<dbReference type="Pfam" id="PF05593">
    <property type="entry name" value="RHS_repeat"/>
    <property type="match status" value="1"/>
</dbReference>
<dbReference type="InterPro" id="IPR022385">
    <property type="entry name" value="Rhs_assc_core"/>
</dbReference>
<dbReference type="RefSeq" id="WP_369188687.1">
    <property type="nucleotide sequence ID" value="NZ_CP163431.1"/>
</dbReference>
<dbReference type="PANTHER" id="PTHR32305">
    <property type="match status" value="1"/>
</dbReference>
<organism evidence="2">
    <name type="scientific">Streptomyces sp. R08</name>
    <dbReference type="NCBI Taxonomy" id="3238624"/>
    <lineage>
        <taxon>Bacteria</taxon>
        <taxon>Bacillati</taxon>
        <taxon>Actinomycetota</taxon>
        <taxon>Actinomycetes</taxon>
        <taxon>Kitasatosporales</taxon>
        <taxon>Streptomycetaceae</taxon>
        <taxon>Streptomyces</taxon>
    </lineage>
</organism>
<protein>
    <submittedName>
        <fullName evidence="2">RHS repeat-associated core domain-containing protein</fullName>
    </submittedName>
</protein>
<sequence length="2071" mass="219945">MAVTVLDGADSALAQPLQAPAAVPQKKAVTQAADIASARIAAKLSGKRVEALSERTETSATWVNKDGSLTTELTAGPVRFKDPARGVWRDVDVDLAAQADGSVAAKAHPAGLKLSGKTGAKPSSLRAAQAAPAADLVTLGQGDEQITLQWRGGLPTPQLDGTRATYVNAVPGADVVVEATRTGFEQFVEVKARPETGFSYTLPLRTKGLKAEQHADGSVLFTDKKSKKTAVMPAPVMWDATVDPVSGEHTRQVRLAMKVVKAKGGVDLVITPDADFLADPATKYPVTVDPSTSALSNVFDTYVQQGTTVDWSTDVELDLGNPGTQNADGTFRTARSFVSWNTAPIADALVTDAKLSLWNFHSGNYTGSSCPTQPWEVWSTGAAATSSRWTAQPSWTAKKATSSETRGNASCSTQPDGWINANVTTMVQEWASAKAAKSHMGLRATDEAVTGQWKRVNSANAASNPPKLTVTYNYRPRTGTKQEAGAPFYSYGGAYVVNTATPTLRDTFVDPNGDKVNGTFQIFDAATNAQVGNVIVSPWVNSGQVASVTVPAGVLTNGKTYKFRTSPYDGAHYNTGWSEWKTFTVDTTAPSAPTGVASTDYPSTAWVKGAGQAGTFTVTPRGTDHNWLEWSLDGLTWIKVTTGGSAAAKGISITPPKNGTHTLQVRQIDKADNKSEALEYTFHAGPGGFVQPSEGESTARRLPLLAEAEAGKYDSVSFSWRRSDADTWTRIPVADVLKDGQALTSWPVPLANGKNAALAWNATSTVDPDGSVQLKADFTGPNGAAGSTQPLPVVVDRNADGAAGSQVGPGSVNLLNGDYSLGASDAEVLGLSVSRTASSRVPDKGSKQAGQAPIFGKEWVSGTTAPEVDSGYSHVEKTSNTSLNLVSTDGASVYFTANQAQNGWIPEPGFEELALTGGFSSSFTLREDDGSVTAFKKAAADTPTWQLSSSVKSGIDGGESLVVSEAVTIDGKRVSRPKRIIGATSAVTATTCEATPSTRGCKILDFVYATTTTATASTLGDIAGQVSELKVWASEPGAANSTAVSVARYAYDEQGRLRQVWDPRISPALKTTYTYDSAGRVSTLTPPGQLPWTFNYGKVAAVTGASDGMLLSVQRPTLAAGTKDQVSGTATSTVVYNVPLTGTTAPAAMGSADVATWGQNEAPVDATAVFPADKVPASSDGAQLTKADYARGMVLYMNASGRQVNQRNPGDHITTTQYDRYGNTVMELSAANRALALGLTTKDKANLAELGLGSDAAGSAARARLLATETTFAADGSRSTDSRGPLRMLTVGKDLKAADGTVLLAAGTAAPGRTWTTTSYDAGRPSDGSATVVNQPTRETVGAELLTYPGQMADGRVTTTEYDWAKGLATKNVQDPGGLAITRITEFDAKGRAVKSLMPKSNGTDPGTQLTTYWSATGAGTCAGRPEWADQVCEVRYAGAAAGTNGALPVIYNEYNVHGQPAKVVESANGATRTLVTTYDAAGRQSTVTTSGTAGTAIPDQTFTYDAEAGHLTKTSSTTAGAITRTFDVLGRQMSYTDADTNTTSVQYDHLNRPVKSTDNAPSTVTYTYDTSAEPRGLLVSLTDSVAGTFRTSYDADGNVATEKLPGGYTMTQSNDSAGKPTERAYTRDSDGTLLLSDAATVTAHDQWATRAGGAGQNTNRAYGYDTAGRLTSVEDTADSVCTRRSYVWDTHSNRTSTTMAAAAPGLGCPTTGGTTVTNTYDTADRRTDSGYIYDAFGRATTVPGEGTLGYYLNDLVRQQQLGDQRQTWALDATRRIRSWTVESNAAGSWATTATKVNHYSSDSDKPTWIVENTTTGAITRNVESAGRSLGATTSKTGDVVLQLVDLHNDVSLALPLDTSKAPTALTTDEFGKRTSTEQARYGFFGGEQRSADTLGNLVLMGVRLYDPASGRFLQTDPVAGGSCSNYDYVCADPVNAEDVSGCLPCKIPWYAWTGWRSDIKITWSGKWSYTSWRTKKYSWMWDALADWTPLAIVGWKERWRWRTQRGVRCTLLSWSREKVLAEWVSVYTTQYQDRITYRKTYTNFRFSETSSWWTTYRRTYVYSSKIYWGY</sequence>
<reference evidence="2" key="1">
    <citation type="submission" date="2024-07" db="EMBL/GenBank/DDBJ databases">
        <authorList>
            <person name="Yu S.T."/>
        </authorList>
    </citation>
    <scope>NUCLEOTIDE SEQUENCE</scope>
    <source>
        <strain evidence="2">R08</strain>
    </source>
</reference>
<dbReference type="NCBIfam" id="TIGR03696">
    <property type="entry name" value="Rhs_assc_core"/>
    <property type="match status" value="1"/>
</dbReference>
<dbReference type="EMBL" id="CP163431">
    <property type="protein sequence ID" value="XDQ02572.1"/>
    <property type="molecule type" value="Genomic_DNA"/>
</dbReference>